<evidence type="ECO:0000256" key="1">
    <source>
        <dbReference type="SAM" id="MobiDB-lite"/>
    </source>
</evidence>
<dbReference type="Pfam" id="PF01388">
    <property type="entry name" value="ARID"/>
    <property type="match status" value="1"/>
</dbReference>
<feature type="compositionally biased region" description="Polar residues" evidence="1">
    <location>
        <begin position="409"/>
        <end position="421"/>
    </location>
</feature>
<evidence type="ECO:0000259" key="2">
    <source>
        <dbReference type="PROSITE" id="PS51011"/>
    </source>
</evidence>
<sequence length="590" mass="65305">MRPAADAAAAATLRQVPDIVQELEARKRTVGAARTIQRVWRGYRVRRDLERLSRFQAVAKGALIRMVLREETDDEQQDGCSSAQNTTSPRRQTPALQPLPEHRAPQANRDPTEKELFYRDLQAVITHTHMKVNYWPRIGRRVIELWDLWRAVRAQDAAPDMRNWEGIAEALDFDWISDPMVTRKIKSCFEANLGRFERLMDEWRQLEEAGGLDDGGGGEGGEGPAGETEAAAEDEAADKATTTGHAVSHQTVAPPSPPAASSPVVGASHFSSSPPRLRGLKRLFDPDLVSSSDPAYPESSSRKRTRYAKDAEIPSTPDDKTGIDRLARNKARRPPVRESPSHAATAAAAAAAAAPESTTGSATSRSQQLPLLPRTPREAKQKPRSAYVVENADDDDDQDPENEFRSQVGLDSQGPTPSQQLRSEDRLYSSPPSTRRPLFADRSLPRAQGGQSSIATNQNSRGGLAEDDANASRASVPSAVESVEEAHQRPRVVHRSLPPSRASGREPPTQRPLPGRKHPHRHGRGPGSPTLRRRPGPRDSHRWQQRQEQQQQQHPSCPRIHSPSTRATRRRPTWSRPSSASWPWATHRPS</sequence>
<name>A0ABR3VCW8_9PEZI</name>
<dbReference type="Gene3D" id="1.10.150.60">
    <property type="entry name" value="ARID DNA-binding domain"/>
    <property type="match status" value="1"/>
</dbReference>
<dbReference type="Proteomes" id="UP001586593">
    <property type="component" value="Unassembled WGS sequence"/>
</dbReference>
<feature type="compositionally biased region" description="Low complexity" evidence="1">
    <location>
        <begin position="290"/>
        <end position="299"/>
    </location>
</feature>
<dbReference type="InterPro" id="IPR036431">
    <property type="entry name" value="ARID_dom_sf"/>
</dbReference>
<dbReference type="EMBL" id="JAZHXJ010002348">
    <property type="protein sequence ID" value="KAL1839357.1"/>
    <property type="molecule type" value="Genomic_DNA"/>
</dbReference>
<comment type="caution">
    <text evidence="3">The sequence shown here is derived from an EMBL/GenBank/DDBJ whole genome shotgun (WGS) entry which is preliminary data.</text>
</comment>
<proteinExistence type="predicted"/>
<dbReference type="CDD" id="cd23767">
    <property type="entry name" value="IQCD"/>
    <property type="match status" value="1"/>
</dbReference>
<gene>
    <name evidence="3" type="ORF">VTK73DRAFT_4057</name>
</gene>
<feature type="compositionally biased region" description="Basic residues" evidence="1">
    <location>
        <begin position="514"/>
        <end position="524"/>
    </location>
</feature>
<dbReference type="CDD" id="cd16100">
    <property type="entry name" value="ARID"/>
    <property type="match status" value="1"/>
</dbReference>
<feature type="region of interest" description="Disordered" evidence="1">
    <location>
        <begin position="209"/>
        <end position="590"/>
    </location>
</feature>
<keyword evidence="4" id="KW-1185">Reference proteome</keyword>
<dbReference type="PROSITE" id="PS50096">
    <property type="entry name" value="IQ"/>
    <property type="match status" value="1"/>
</dbReference>
<feature type="compositionally biased region" description="Low complexity" evidence="1">
    <location>
        <begin position="341"/>
        <end position="364"/>
    </location>
</feature>
<feature type="compositionally biased region" description="Basic and acidic residues" evidence="1">
    <location>
        <begin position="307"/>
        <end position="327"/>
    </location>
</feature>
<dbReference type="SUPFAM" id="SSF46774">
    <property type="entry name" value="ARID-like"/>
    <property type="match status" value="1"/>
</dbReference>
<protein>
    <recommendedName>
        <fullName evidence="2">ARID domain-containing protein</fullName>
    </recommendedName>
</protein>
<feature type="compositionally biased region" description="Acidic residues" evidence="1">
    <location>
        <begin position="391"/>
        <end position="401"/>
    </location>
</feature>
<feature type="compositionally biased region" description="Low complexity" evidence="1">
    <location>
        <begin position="574"/>
        <end position="590"/>
    </location>
</feature>
<feature type="compositionally biased region" description="Polar residues" evidence="1">
    <location>
        <begin position="449"/>
        <end position="461"/>
    </location>
</feature>
<feature type="compositionally biased region" description="Gly residues" evidence="1">
    <location>
        <begin position="212"/>
        <end position="224"/>
    </location>
</feature>
<feature type="domain" description="ARID" evidence="2">
    <location>
        <begin position="111"/>
        <end position="201"/>
    </location>
</feature>
<feature type="compositionally biased region" description="Polar residues" evidence="1">
    <location>
        <begin position="78"/>
        <end position="95"/>
    </location>
</feature>
<reference evidence="3 4" key="1">
    <citation type="journal article" date="2024" name="Commun. Biol.">
        <title>Comparative genomic analysis of thermophilic fungi reveals convergent evolutionary adaptations and gene losses.</title>
        <authorList>
            <person name="Steindorff A.S."/>
            <person name="Aguilar-Pontes M.V."/>
            <person name="Robinson A.J."/>
            <person name="Andreopoulos B."/>
            <person name="LaButti K."/>
            <person name="Kuo A."/>
            <person name="Mondo S."/>
            <person name="Riley R."/>
            <person name="Otillar R."/>
            <person name="Haridas S."/>
            <person name="Lipzen A."/>
            <person name="Grimwood J."/>
            <person name="Schmutz J."/>
            <person name="Clum A."/>
            <person name="Reid I.D."/>
            <person name="Moisan M.C."/>
            <person name="Butler G."/>
            <person name="Nguyen T.T.M."/>
            <person name="Dewar K."/>
            <person name="Conant G."/>
            <person name="Drula E."/>
            <person name="Henrissat B."/>
            <person name="Hansel C."/>
            <person name="Singer S."/>
            <person name="Hutchinson M.I."/>
            <person name="de Vries R.P."/>
            <person name="Natvig D.O."/>
            <person name="Powell A.J."/>
            <person name="Tsang A."/>
            <person name="Grigoriev I.V."/>
        </authorList>
    </citation>
    <scope>NUCLEOTIDE SEQUENCE [LARGE SCALE GENOMIC DNA]</scope>
    <source>
        <strain evidence="3 4">ATCC 24622</strain>
    </source>
</reference>
<accession>A0ABR3VCW8</accession>
<feature type="region of interest" description="Disordered" evidence="1">
    <location>
        <begin position="70"/>
        <end position="112"/>
    </location>
</feature>
<dbReference type="PROSITE" id="PS51011">
    <property type="entry name" value="ARID"/>
    <property type="match status" value="1"/>
</dbReference>
<evidence type="ECO:0000313" key="3">
    <source>
        <dbReference type="EMBL" id="KAL1839357.1"/>
    </source>
</evidence>
<evidence type="ECO:0000313" key="4">
    <source>
        <dbReference type="Proteomes" id="UP001586593"/>
    </source>
</evidence>
<feature type="compositionally biased region" description="Basic and acidic residues" evidence="1">
    <location>
        <begin position="100"/>
        <end position="112"/>
    </location>
</feature>
<dbReference type="InterPro" id="IPR001606">
    <property type="entry name" value="ARID_dom"/>
</dbReference>
<organism evidence="3 4">
    <name type="scientific">Phialemonium thermophilum</name>
    <dbReference type="NCBI Taxonomy" id="223376"/>
    <lineage>
        <taxon>Eukaryota</taxon>
        <taxon>Fungi</taxon>
        <taxon>Dikarya</taxon>
        <taxon>Ascomycota</taxon>
        <taxon>Pezizomycotina</taxon>
        <taxon>Sordariomycetes</taxon>
        <taxon>Sordariomycetidae</taxon>
        <taxon>Cephalothecales</taxon>
        <taxon>Cephalothecaceae</taxon>
        <taxon>Phialemonium</taxon>
    </lineage>
</organism>